<keyword evidence="7" id="KW-1185">Reference proteome</keyword>
<dbReference type="AlphaFoldDB" id="A0AAW1MG04"/>
<dbReference type="EMBL" id="JASPKY010000051">
    <property type="protein sequence ID" value="KAK9745179.1"/>
    <property type="molecule type" value="Genomic_DNA"/>
</dbReference>
<keyword evidence="3" id="KW-0433">Leucine-rich repeat</keyword>
<keyword evidence="2" id="KW-0963">Cytoplasm</keyword>
<evidence type="ECO:0000313" key="6">
    <source>
        <dbReference type="EMBL" id="KAK9745179.1"/>
    </source>
</evidence>
<evidence type="ECO:0000256" key="3">
    <source>
        <dbReference type="ARBA" id="ARBA00022614"/>
    </source>
</evidence>
<sequence length="288" mass="33068">MKKFARECAGKKAIVDFHINENTITETSRPVDYSFFQYKQLKPVGVEQARATRLGEPPERGKQDKKYLTKGIWLNNNKLTNIKNMDTLVASVIESPEKLSWVDFSFNYITHIDQIILKFCNLSIIYFHGNRIKEITEVGKLHKLKKLRNITFHGNPISDMNDYRHIIISFLPTIVHLDNRPVLKSERYQPLHPDSIKPVHPDSIKYMKTINDGDAVSCLKPGEAKNIESAPEETKETPHEDGDVGDRSPTFEKEVKIDGTATPASGNEEVPHRRKGHCRCYFKGKRLR</sequence>
<dbReference type="InterPro" id="IPR032675">
    <property type="entry name" value="LRR_dom_sf"/>
</dbReference>
<evidence type="ECO:0000256" key="1">
    <source>
        <dbReference type="ARBA" id="ARBA00004496"/>
    </source>
</evidence>
<dbReference type="PANTHER" id="PTHR46545:SF1">
    <property type="entry name" value="LEUCINE-RICH REPEAT-CONTAINING PROTEIN 51"/>
    <property type="match status" value="1"/>
</dbReference>
<comment type="caution">
    <text evidence="6">The sequence shown here is derived from an EMBL/GenBank/DDBJ whole genome shotgun (WGS) entry which is preliminary data.</text>
</comment>
<gene>
    <name evidence="6" type="ORF">QE152_g7184</name>
</gene>
<comment type="subcellular location">
    <subcellularLocation>
        <location evidence="1">Cytoplasm</location>
    </subcellularLocation>
</comment>
<keyword evidence="4" id="KW-0677">Repeat</keyword>
<feature type="compositionally biased region" description="Basic and acidic residues" evidence="5">
    <location>
        <begin position="226"/>
        <end position="257"/>
    </location>
</feature>
<evidence type="ECO:0000313" key="7">
    <source>
        <dbReference type="Proteomes" id="UP001458880"/>
    </source>
</evidence>
<feature type="region of interest" description="Disordered" evidence="5">
    <location>
        <begin position="226"/>
        <end position="275"/>
    </location>
</feature>
<organism evidence="6 7">
    <name type="scientific">Popillia japonica</name>
    <name type="common">Japanese beetle</name>
    <dbReference type="NCBI Taxonomy" id="7064"/>
    <lineage>
        <taxon>Eukaryota</taxon>
        <taxon>Metazoa</taxon>
        <taxon>Ecdysozoa</taxon>
        <taxon>Arthropoda</taxon>
        <taxon>Hexapoda</taxon>
        <taxon>Insecta</taxon>
        <taxon>Pterygota</taxon>
        <taxon>Neoptera</taxon>
        <taxon>Endopterygota</taxon>
        <taxon>Coleoptera</taxon>
        <taxon>Polyphaga</taxon>
        <taxon>Scarabaeiformia</taxon>
        <taxon>Scarabaeidae</taxon>
        <taxon>Rutelinae</taxon>
        <taxon>Popillia</taxon>
    </lineage>
</organism>
<evidence type="ECO:0000256" key="5">
    <source>
        <dbReference type="SAM" id="MobiDB-lite"/>
    </source>
</evidence>
<reference evidence="6 7" key="1">
    <citation type="journal article" date="2024" name="BMC Genomics">
        <title>De novo assembly and annotation of Popillia japonica's genome with initial clues to its potential as an invasive pest.</title>
        <authorList>
            <person name="Cucini C."/>
            <person name="Boschi S."/>
            <person name="Funari R."/>
            <person name="Cardaioli E."/>
            <person name="Iannotti N."/>
            <person name="Marturano G."/>
            <person name="Paoli F."/>
            <person name="Bruttini M."/>
            <person name="Carapelli A."/>
            <person name="Frati F."/>
            <person name="Nardi F."/>
        </authorList>
    </citation>
    <scope>NUCLEOTIDE SEQUENCE [LARGE SCALE GENOMIC DNA]</scope>
    <source>
        <strain evidence="6">DMR45628</strain>
    </source>
</reference>
<evidence type="ECO:0000256" key="2">
    <source>
        <dbReference type="ARBA" id="ARBA00022490"/>
    </source>
</evidence>
<dbReference type="Proteomes" id="UP001458880">
    <property type="component" value="Unassembled WGS sequence"/>
</dbReference>
<evidence type="ECO:0000256" key="4">
    <source>
        <dbReference type="ARBA" id="ARBA00022737"/>
    </source>
</evidence>
<accession>A0AAW1MG04</accession>
<evidence type="ECO:0008006" key="8">
    <source>
        <dbReference type="Google" id="ProtNLM"/>
    </source>
</evidence>
<dbReference type="GO" id="GO:0005737">
    <property type="term" value="C:cytoplasm"/>
    <property type="evidence" value="ECO:0007669"/>
    <property type="project" value="UniProtKB-SubCell"/>
</dbReference>
<dbReference type="Pfam" id="PF14580">
    <property type="entry name" value="LRR_9"/>
    <property type="match status" value="1"/>
</dbReference>
<protein>
    <recommendedName>
        <fullName evidence="8">Leucine-rich repeat-containing protein 51</fullName>
    </recommendedName>
</protein>
<dbReference type="Gene3D" id="3.80.10.10">
    <property type="entry name" value="Ribonuclease Inhibitor"/>
    <property type="match status" value="1"/>
</dbReference>
<dbReference type="SUPFAM" id="SSF52058">
    <property type="entry name" value="L domain-like"/>
    <property type="match status" value="1"/>
</dbReference>
<dbReference type="PANTHER" id="PTHR46545">
    <property type="entry name" value="LEUCINE-RICH REPEAT-CONTAINING PROTEIN 51"/>
    <property type="match status" value="1"/>
</dbReference>
<proteinExistence type="predicted"/>
<name>A0AAW1MG04_POPJA</name>